<dbReference type="STRING" id="50960.LS81_04545"/>
<dbReference type="Proteomes" id="UP001562457">
    <property type="component" value="Unassembled WGS sequence"/>
</dbReference>
<dbReference type="InterPro" id="IPR002718">
    <property type="entry name" value="OMP_Helicobacter"/>
</dbReference>
<dbReference type="Pfam" id="PF01856">
    <property type="entry name" value="HP_OMP"/>
    <property type="match status" value="1"/>
</dbReference>
<keyword evidence="5" id="KW-1185">Reference proteome</keyword>
<organism evidence="2">
    <name type="scientific">Helicobacter trogontum</name>
    <dbReference type="NCBI Taxonomy" id="50960"/>
    <lineage>
        <taxon>Bacteria</taxon>
        <taxon>Pseudomonadati</taxon>
        <taxon>Campylobacterota</taxon>
        <taxon>Epsilonproteobacteria</taxon>
        <taxon>Campylobacterales</taxon>
        <taxon>Helicobacteraceae</taxon>
        <taxon>Helicobacter</taxon>
    </lineage>
</organism>
<evidence type="ECO:0000313" key="4">
    <source>
        <dbReference type="Proteomes" id="UP000029861"/>
    </source>
</evidence>
<proteinExistence type="predicted"/>
<dbReference type="AlphaFoldDB" id="A0A1M4NJ47"/>
<dbReference type="EMBL" id="BAAFHN010000039">
    <property type="protein sequence ID" value="GAB0173469.1"/>
    <property type="molecule type" value="Genomic_DNA"/>
</dbReference>
<gene>
    <name evidence="2" type="primary">omp345</name>
    <name evidence="3" type="ORF">LS80_003930</name>
    <name evidence="1" type="ORF">NHP164001_14880</name>
</gene>
<dbReference type="EMBL" id="LT633763">
    <property type="protein sequence ID" value="SFZ72826.1"/>
    <property type="molecule type" value="Genomic_DNA"/>
</dbReference>
<reference evidence="3" key="3">
    <citation type="submission" date="2018-04" db="EMBL/GenBank/DDBJ databases">
        <authorList>
            <person name="Sheh A."/>
            <person name="Shen Z."/>
            <person name="Mannion A.J."/>
            <person name="Fox J.G."/>
        </authorList>
    </citation>
    <scope>NUCLEOTIDE SEQUENCE</scope>
    <source>
        <strain evidence="3">ATCC 49310</strain>
    </source>
</reference>
<reference evidence="2" key="2">
    <citation type="submission" date="2016-10" db="EMBL/GenBank/DDBJ databases">
        <title>Proteomic and phylogenetic analysis of the outer membrane protein repertoire of gastric Helicobacter species.</title>
        <authorList>
            <person name="Joosten M."/>
        </authorList>
    </citation>
    <scope>NUCLEOTIDE SEQUENCE</scope>
    <source>
        <strain evidence="2">R3554</strain>
    </source>
</reference>
<protein>
    <submittedName>
        <fullName evidence="2">OMP345</fullName>
    </submittedName>
</protein>
<dbReference type="Proteomes" id="UP000029861">
    <property type="component" value="Unassembled WGS sequence"/>
</dbReference>
<dbReference type="RefSeq" id="WP_104742247.1">
    <property type="nucleotide sequence ID" value="NZ_BAAFHN010000039.1"/>
</dbReference>
<name>A0A1M4NJ47_9HELI</name>
<dbReference type="EMBL" id="JRPK02000009">
    <property type="protein sequence ID" value="TLD98602.1"/>
    <property type="molecule type" value="Genomic_DNA"/>
</dbReference>
<evidence type="ECO:0000313" key="5">
    <source>
        <dbReference type="Proteomes" id="UP001562457"/>
    </source>
</evidence>
<reference evidence="3 4" key="1">
    <citation type="journal article" date="2014" name="Genome Announc.">
        <title>Draft genome sequences of eight enterohepatic helicobacter species isolated from both laboratory and wild rodents.</title>
        <authorList>
            <person name="Sheh A."/>
            <person name="Shen Z."/>
            <person name="Fox J.G."/>
        </authorList>
    </citation>
    <scope>NUCLEOTIDE SEQUENCE [LARGE SCALE GENOMIC DNA]</scope>
    <source>
        <strain evidence="3 4">ATCC 49310</strain>
    </source>
</reference>
<evidence type="ECO:0000313" key="1">
    <source>
        <dbReference type="EMBL" id="GAB0173469.1"/>
    </source>
</evidence>
<reference evidence="1 5" key="4">
    <citation type="submission" date="2024-06" db="EMBL/GenBank/DDBJ databases">
        <title>Draft genome sequence of Helicobacter trogontum NHP16-4001.</title>
        <authorList>
            <person name="Rimbara E."/>
            <person name="Suzuki M."/>
        </authorList>
    </citation>
    <scope>NUCLEOTIDE SEQUENCE [LARGE SCALE GENOMIC DNA]</scope>
    <source>
        <strain evidence="1 5">NHP16-4001</strain>
    </source>
</reference>
<evidence type="ECO:0000313" key="3">
    <source>
        <dbReference type="EMBL" id="TLD98602.1"/>
    </source>
</evidence>
<evidence type="ECO:0000313" key="2">
    <source>
        <dbReference type="EMBL" id="SFZ72826.1"/>
    </source>
</evidence>
<sequence>MKKILALGVISFSLSTALMEAKTFVGIDVGYDRSAFSIRNGIASAPYESSIGTTNGWVVNASLGGEWLFTEFVGLRTFLGIGYGQIYIQRLAFHTLNVDLNLDLLVNFLNTSDISLGAFVGAGAGINSALQHFMFEGFLLGGNLASYGRIGVTMGFLENHRFDLTAQLPITTTSVIGANATSFTPEQIQALIDSGVVGAHNPIRITLGYKFIF</sequence>
<accession>A0A1M4NJ47</accession>